<protein>
    <submittedName>
        <fullName evidence="1">Uncharacterized protein</fullName>
    </submittedName>
</protein>
<name>A0A1E1JXE0_9HELO</name>
<gene>
    <name evidence="1" type="ORF">RAG0_01575</name>
</gene>
<evidence type="ECO:0000313" key="2">
    <source>
        <dbReference type="Proteomes" id="UP000178912"/>
    </source>
</evidence>
<organism evidence="1 2">
    <name type="scientific">Rhynchosporium agropyri</name>
    <dbReference type="NCBI Taxonomy" id="914238"/>
    <lineage>
        <taxon>Eukaryota</taxon>
        <taxon>Fungi</taxon>
        <taxon>Dikarya</taxon>
        <taxon>Ascomycota</taxon>
        <taxon>Pezizomycotina</taxon>
        <taxon>Leotiomycetes</taxon>
        <taxon>Helotiales</taxon>
        <taxon>Ploettnerulaceae</taxon>
        <taxon>Rhynchosporium</taxon>
    </lineage>
</organism>
<sequence length="169" mass="18857">MMPLSWMGNVIHVTTTTTTACAPAHCDTLSDTIGYNFQSFERLVTNSSTVYSQSYHDETQPHSQFSLESQIEPNYEANEGIIFLGCLTKAIKPSTRSTHFLLGYANSLDFRSPLPYLPVASSVHMQSTLLVISYQDDTLRIEKMCYLINAKEAHSGKSKVIMLSTSHII</sequence>
<dbReference type="Proteomes" id="UP000178912">
    <property type="component" value="Unassembled WGS sequence"/>
</dbReference>
<evidence type="ECO:0000313" key="1">
    <source>
        <dbReference type="EMBL" id="CZS90518.1"/>
    </source>
</evidence>
<proteinExistence type="predicted"/>
<dbReference type="AlphaFoldDB" id="A0A1E1JXE0"/>
<keyword evidence="2" id="KW-1185">Reference proteome</keyword>
<dbReference type="EMBL" id="FJUX01000005">
    <property type="protein sequence ID" value="CZS90518.1"/>
    <property type="molecule type" value="Genomic_DNA"/>
</dbReference>
<reference evidence="2" key="1">
    <citation type="submission" date="2016-03" db="EMBL/GenBank/DDBJ databases">
        <authorList>
            <person name="Guldener U."/>
        </authorList>
    </citation>
    <scope>NUCLEOTIDE SEQUENCE [LARGE SCALE GENOMIC DNA]</scope>
    <source>
        <strain evidence="2">04CH-RAC-A.6.1</strain>
    </source>
</reference>
<accession>A0A1E1JXE0</accession>